<dbReference type="Pfam" id="PF01966">
    <property type="entry name" value="HD"/>
    <property type="match status" value="1"/>
</dbReference>
<evidence type="ECO:0000259" key="1">
    <source>
        <dbReference type="SMART" id="SM00471"/>
    </source>
</evidence>
<proteinExistence type="predicted"/>
<evidence type="ECO:0000313" key="3">
    <source>
        <dbReference type="Proteomes" id="UP001286456"/>
    </source>
</evidence>
<feature type="domain" description="HD/PDEase" evidence="1">
    <location>
        <begin position="25"/>
        <end position="150"/>
    </location>
</feature>
<dbReference type="InterPro" id="IPR003607">
    <property type="entry name" value="HD/PDEase_dom"/>
</dbReference>
<dbReference type="SMART" id="SM00471">
    <property type="entry name" value="HDc"/>
    <property type="match status" value="1"/>
</dbReference>
<dbReference type="Proteomes" id="UP001286456">
    <property type="component" value="Unassembled WGS sequence"/>
</dbReference>
<accession>A0AAE0ME51</accession>
<reference evidence="2" key="2">
    <citation type="submission" date="2023-06" db="EMBL/GenBank/DDBJ databases">
        <authorList>
            <consortium name="Lawrence Berkeley National Laboratory"/>
            <person name="Haridas S."/>
            <person name="Hensen N."/>
            <person name="Bonometti L."/>
            <person name="Westerberg I."/>
            <person name="Brannstrom I.O."/>
            <person name="Guillou S."/>
            <person name="Cros-Aarteil S."/>
            <person name="Calhoun S."/>
            <person name="Kuo A."/>
            <person name="Mondo S."/>
            <person name="Pangilinan J."/>
            <person name="Riley R."/>
            <person name="Labutti K."/>
            <person name="Andreopoulos B."/>
            <person name="Lipzen A."/>
            <person name="Chen C."/>
            <person name="Yanf M."/>
            <person name="Daum C."/>
            <person name="Ng V."/>
            <person name="Clum A."/>
            <person name="Steindorff A."/>
            <person name="Ohm R."/>
            <person name="Martin F."/>
            <person name="Silar P."/>
            <person name="Natvig D."/>
            <person name="Lalanne C."/>
            <person name="Gautier V."/>
            <person name="Ament-Velasquez S.L."/>
            <person name="Kruys A."/>
            <person name="Hutchinson M.I."/>
            <person name="Powell A.J."/>
            <person name="Barry K."/>
            <person name="Miller A.N."/>
            <person name="Grigoriev I.V."/>
            <person name="Debuchy R."/>
            <person name="Gladieux P."/>
            <person name="Thoren M.H."/>
            <person name="Johannesson H."/>
        </authorList>
    </citation>
    <scope>NUCLEOTIDE SEQUENCE</scope>
    <source>
        <strain evidence="2">SMH4131-1</strain>
    </source>
</reference>
<organism evidence="2 3">
    <name type="scientific">Cercophora scortea</name>
    <dbReference type="NCBI Taxonomy" id="314031"/>
    <lineage>
        <taxon>Eukaryota</taxon>
        <taxon>Fungi</taxon>
        <taxon>Dikarya</taxon>
        <taxon>Ascomycota</taxon>
        <taxon>Pezizomycotina</taxon>
        <taxon>Sordariomycetes</taxon>
        <taxon>Sordariomycetidae</taxon>
        <taxon>Sordariales</taxon>
        <taxon>Lasiosphaeriaceae</taxon>
        <taxon>Cercophora</taxon>
    </lineage>
</organism>
<dbReference type="PANTHER" id="PTHR33594:SF1">
    <property type="entry name" value="HD_PDEASE DOMAIN-CONTAINING PROTEIN"/>
    <property type="match status" value="1"/>
</dbReference>
<dbReference type="PANTHER" id="PTHR33594">
    <property type="entry name" value="SUPERFAMILY HYDROLASE, PUTATIVE (AFU_ORTHOLOGUE AFUA_1G03035)-RELATED"/>
    <property type="match status" value="1"/>
</dbReference>
<dbReference type="InterPro" id="IPR006674">
    <property type="entry name" value="HD_domain"/>
</dbReference>
<dbReference type="CDD" id="cd00077">
    <property type="entry name" value="HDc"/>
    <property type="match status" value="1"/>
</dbReference>
<dbReference type="EMBL" id="JAUEPO010000003">
    <property type="protein sequence ID" value="KAK3327739.1"/>
    <property type="molecule type" value="Genomic_DNA"/>
</dbReference>
<name>A0AAE0ME51_9PEZI</name>
<dbReference type="Gene3D" id="1.10.3210.50">
    <property type="match status" value="1"/>
</dbReference>
<gene>
    <name evidence="2" type="ORF">B0T19DRAFT_441690</name>
</gene>
<dbReference type="AlphaFoldDB" id="A0AAE0ME51"/>
<sequence length="221" mass="24209">MDSFANDALVQAVTAHAKNFMRNYDASHGWDHIERVVGLSRYIYSHSANRASLDLRVIQLAALLHDVADRKYILPTENPETLIATILTTHGAPASLASKVQTICHGVSYSSEIKNPSRVAELVLLHPELAVVQDADRLDAIGAVGIARMFTFGGAKTGRDLAGSMEHLDEKLLRLEGMAKTEVGRKLARERTERLRVFRGWFVDEVGFSVGGGAEEEEGAE</sequence>
<protein>
    <recommendedName>
        <fullName evidence="1">HD/PDEase domain-containing protein</fullName>
    </recommendedName>
</protein>
<dbReference type="SUPFAM" id="SSF109604">
    <property type="entry name" value="HD-domain/PDEase-like"/>
    <property type="match status" value="1"/>
</dbReference>
<keyword evidence="3" id="KW-1185">Reference proteome</keyword>
<comment type="caution">
    <text evidence="2">The sequence shown here is derived from an EMBL/GenBank/DDBJ whole genome shotgun (WGS) entry which is preliminary data.</text>
</comment>
<reference evidence="2" key="1">
    <citation type="journal article" date="2023" name="Mol. Phylogenet. Evol.">
        <title>Genome-scale phylogeny and comparative genomics of the fungal order Sordariales.</title>
        <authorList>
            <person name="Hensen N."/>
            <person name="Bonometti L."/>
            <person name="Westerberg I."/>
            <person name="Brannstrom I.O."/>
            <person name="Guillou S."/>
            <person name="Cros-Aarteil S."/>
            <person name="Calhoun S."/>
            <person name="Haridas S."/>
            <person name="Kuo A."/>
            <person name="Mondo S."/>
            <person name="Pangilinan J."/>
            <person name="Riley R."/>
            <person name="LaButti K."/>
            <person name="Andreopoulos B."/>
            <person name="Lipzen A."/>
            <person name="Chen C."/>
            <person name="Yan M."/>
            <person name="Daum C."/>
            <person name="Ng V."/>
            <person name="Clum A."/>
            <person name="Steindorff A."/>
            <person name="Ohm R.A."/>
            <person name="Martin F."/>
            <person name="Silar P."/>
            <person name="Natvig D.O."/>
            <person name="Lalanne C."/>
            <person name="Gautier V."/>
            <person name="Ament-Velasquez S.L."/>
            <person name="Kruys A."/>
            <person name="Hutchinson M.I."/>
            <person name="Powell A.J."/>
            <person name="Barry K."/>
            <person name="Miller A.N."/>
            <person name="Grigoriev I.V."/>
            <person name="Debuchy R."/>
            <person name="Gladieux P."/>
            <person name="Hiltunen Thoren M."/>
            <person name="Johannesson H."/>
        </authorList>
    </citation>
    <scope>NUCLEOTIDE SEQUENCE</scope>
    <source>
        <strain evidence="2">SMH4131-1</strain>
    </source>
</reference>
<evidence type="ECO:0000313" key="2">
    <source>
        <dbReference type="EMBL" id="KAK3327739.1"/>
    </source>
</evidence>